<keyword evidence="3" id="KW-0520">NAD</keyword>
<keyword evidence="2 4" id="KW-0560">Oxidoreductase</keyword>
<dbReference type="Proteomes" id="UP001596528">
    <property type="component" value="Unassembled WGS sequence"/>
</dbReference>
<dbReference type="PANTHER" id="PTHR43333:SF1">
    <property type="entry name" value="D-ISOMER SPECIFIC 2-HYDROXYACID DEHYDROGENASE NAD-BINDING DOMAIN-CONTAINING PROTEIN"/>
    <property type="match status" value="1"/>
</dbReference>
<name>A0ABW2V8X1_9BACL</name>
<dbReference type="EMBL" id="JBHTGQ010000041">
    <property type="protein sequence ID" value="MFC7751344.1"/>
    <property type="molecule type" value="Genomic_DNA"/>
</dbReference>
<evidence type="ECO:0000256" key="1">
    <source>
        <dbReference type="ARBA" id="ARBA00005854"/>
    </source>
</evidence>
<dbReference type="InterPro" id="IPR006140">
    <property type="entry name" value="D-isomer_DH_NAD-bd"/>
</dbReference>
<dbReference type="Pfam" id="PF00389">
    <property type="entry name" value="2-Hacid_dh"/>
    <property type="match status" value="1"/>
</dbReference>
<evidence type="ECO:0000256" key="2">
    <source>
        <dbReference type="ARBA" id="ARBA00023002"/>
    </source>
</evidence>
<evidence type="ECO:0000313" key="8">
    <source>
        <dbReference type="Proteomes" id="UP001596528"/>
    </source>
</evidence>
<dbReference type="InterPro" id="IPR006139">
    <property type="entry name" value="D-isomer_2_OHA_DH_cat_dom"/>
</dbReference>
<sequence>MKAVIYTSVPLDQPIARQLSQLPAGIELSVCRNPEEAAAELADAEALLIGGRMSAELLEQAPRLRWIQTFSAGVDHLPLEAISRRGIILTDASGIHRIQMAEYAIWQMLNWVRRGPELARLQAQASWNHRLEVGELHGCAVGIVGAGEIGRAVARKARAFDMTVLAYNRSGSPVPEADRLYTGRQGLHELLAASDFVVVALPLTPETNGLIGSEELRRMKPGAFLVNLARGSVVRESDLIAALRDGTIAGAGLDVFEREPLPPESPLWRMPNVVVTPHIAGSTPHYHDRALALFRDNLERLAGGRPLRNVVSFEAGY</sequence>
<proteinExistence type="inferred from homology"/>
<feature type="domain" description="D-isomer specific 2-hydroxyacid dehydrogenase catalytic" evidence="5">
    <location>
        <begin position="21"/>
        <end position="311"/>
    </location>
</feature>
<evidence type="ECO:0000259" key="6">
    <source>
        <dbReference type="Pfam" id="PF02826"/>
    </source>
</evidence>
<dbReference type="CDD" id="cd05300">
    <property type="entry name" value="2-Hacid_dh_1"/>
    <property type="match status" value="1"/>
</dbReference>
<dbReference type="RefSeq" id="WP_138788552.1">
    <property type="nucleotide sequence ID" value="NZ_JBHTGQ010000041.1"/>
</dbReference>
<evidence type="ECO:0000256" key="4">
    <source>
        <dbReference type="RuleBase" id="RU003719"/>
    </source>
</evidence>
<evidence type="ECO:0000259" key="5">
    <source>
        <dbReference type="Pfam" id="PF00389"/>
    </source>
</evidence>
<dbReference type="Gene3D" id="3.40.50.720">
    <property type="entry name" value="NAD(P)-binding Rossmann-like Domain"/>
    <property type="match status" value="2"/>
</dbReference>
<feature type="domain" description="D-isomer specific 2-hydroxyacid dehydrogenase NAD-binding" evidence="6">
    <location>
        <begin position="106"/>
        <end position="280"/>
    </location>
</feature>
<comment type="similarity">
    <text evidence="1 4">Belongs to the D-isomer specific 2-hydroxyacid dehydrogenase family.</text>
</comment>
<dbReference type="PANTHER" id="PTHR43333">
    <property type="entry name" value="2-HACID_DH_C DOMAIN-CONTAINING PROTEIN"/>
    <property type="match status" value="1"/>
</dbReference>
<dbReference type="SUPFAM" id="SSF51735">
    <property type="entry name" value="NAD(P)-binding Rossmann-fold domains"/>
    <property type="match status" value="1"/>
</dbReference>
<evidence type="ECO:0000256" key="3">
    <source>
        <dbReference type="ARBA" id="ARBA00023027"/>
    </source>
</evidence>
<evidence type="ECO:0000313" key="7">
    <source>
        <dbReference type="EMBL" id="MFC7751344.1"/>
    </source>
</evidence>
<organism evidence="7 8">
    <name type="scientific">Paenibacillus thermoaerophilus</name>
    <dbReference type="NCBI Taxonomy" id="1215385"/>
    <lineage>
        <taxon>Bacteria</taxon>
        <taxon>Bacillati</taxon>
        <taxon>Bacillota</taxon>
        <taxon>Bacilli</taxon>
        <taxon>Bacillales</taxon>
        <taxon>Paenibacillaceae</taxon>
        <taxon>Paenibacillus</taxon>
    </lineage>
</organism>
<accession>A0ABW2V8X1</accession>
<dbReference type="InterPro" id="IPR036291">
    <property type="entry name" value="NAD(P)-bd_dom_sf"/>
</dbReference>
<gene>
    <name evidence="7" type="ORF">ACFQWB_15600</name>
</gene>
<protein>
    <submittedName>
        <fullName evidence="7">D-2-hydroxyacid dehydrogenase</fullName>
    </submittedName>
</protein>
<reference evidence="8" key="1">
    <citation type="journal article" date="2019" name="Int. J. Syst. Evol. Microbiol.">
        <title>The Global Catalogue of Microorganisms (GCM) 10K type strain sequencing project: providing services to taxonomists for standard genome sequencing and annotation.</title>
        <authorList>
            <consortium name="The Broad Institute Genomics Platform"/>
            <consortium name="The Broad Institute Genome Sequencing Center for Infectious Disease"/>
            <person name="Wu L."/>
            <person name="Ma J."/>
        </authorList>
    </citation>
    <scope>NUCLEOTIDE SEQUENCE [LARGE SCALE GENOMIC DNA]</scope>
    <source>
        <strain evidence="8">JCM 18657</strain>
    </source>
</reference>
<dbReference type="SUPFAM" id="SSF52283">
    <property type="entry name" value="Formate/glycerate dehydrogenase catalytic domain-like"/>
    <property type="match status" value="1"/>
</dbReference>
<keyword evidence="8" id="KW-1185">Reference proteome</keyword>
<comment type="caution">
    <text evidence="7">The sequence shown here is derived from an EMBL/GenBank/DDBJ whole genome shotgun (WGS) entry which is preliminary data.</text>
</comment>
<dbReference type="Pfam" id="PF02826">
    <property type="entry name" value="2-Hacid_dh_C"/>
    <property type="match status" value="1"/>
</dbReference>